<organism evidence="1 2">
    <name type="scientific">Blautia parvula</name>
    <dbReference type="NCBI Taxonomy" id="2877527"/>
    <lineage>
        <taxon>Bacteria</taxon>
        <taxon>Bacillati</taxon>
        <taxon>Bacillota</taxon>
        <taxon>Clostridia</taxon>
        <taxon>Lachnospirales</taxon>
        <taxon>Lachnospiraceae</taxon>
        <taxon>Blautia</taxon>
    </lineage>
</organism>
<name>A0ABQ0BP95_9FIRM</name>
<comment type="caution">
    <text evidence="1">The sequence shown here is derived from an EMBL/GenBank/DDBJ whole genome shotgun (WGS) entry which is preliminary data.</text>
</comment>
<evidence type="ECO:0000313" key="1">
    <source>
        <dbReference type="EMBL" id="GAA6498356.1"/>
    </source>
</evidence>
<accession>A0ABQ0BP95</accession>
<dbReference type="RefSeq" id="WP_227211748.1">
    <property type="nucleotide sequence ID" value="NZ_BAABZQ010000001.1"/>
</dbReference>
<keyword evidence="2" id="KW-1185">Reference proteome</keyword>
<gene>
    <name evidence="1" type="ORF">K340107D12_11720</name>
</gene>
<proteinExistence type="predicted"/>
<dbReference type="Proteomes" id="UP001600941">
    <property type="component" value="Unassembled WGS sequence"/>
</dbReference>
<evidence type="ECO:0000313" key="2">
    <source>
        <dbReference type="Proteomes" id="UP001600941"/>
    </source>
</evidence>
<sequence length="70" mass="7990">MNFRNAVSKLMGHAKELITMDVYGDKRGIIADCLDELQSFIDDVMPKEEDEILMNSEVLDTVIPVENYLL</sequence>
<protein>
    <recommendedName>
        <fullName evidence="3">Integrase</fullName>
    </recommendedName>
</protein>
<reference evidence="1 2" key="1">
    <citation type="submission" date="2024-04" db="EMBL/GenBank/DDBJ databases">
        <title>Defined microbial consortia suppress multidrug-resistant proinflammatory Enterobacteriaceae via ecological control.</title>
        <authorList>
            <person name="Furuichi M."/>
            <person name="Kawaguchi T."/>
            <person name="Pust M."/>
            <person name="Yasuma K."/>
            <person name="Plichta D."/>
            <person name="Hasegawa N."/>
            <person name="Ohya T."/>
            <person name="Bhattarai S."/>
            <person name="Sasajima S."/>
            <person name="Aoto Y."/>
            <person name="Tuganbaev T."/>
            <person name="Yaginuma M."/>
            <person name="Ueda M."/>
            <person name="Okahashi N."/>
            <person name="Amafuji K."/>
            <person name="Kiridooshi Y."/>
            <person name="Sugita K."/>
            <person name="Strazar M."/>
            <person name="Skelly A."/>
            <person name="Suda W."/>
            <person name="Hattori M."/>
            <person name="Nakamoto N."/>
            <person name="Caballero S."/>
            <person name="Norman J."/>
            <person name="Olle B."/>
            <person name="Tanoue T."/>
            <person name="Arita M."/>
            <person name="Bucci V."/>
            <person name="Atarashi K."/>
            <person name="Xavier R."/>
            <person name="Honda K."/>
        </authorList>
    </citation>
    <scope>NUCLEOTIDE SEQUENCE [LARGE SCALE GENOMIC DNA]</scope>
    <source>
        <strain evidence="2">k34-0107-D12</strain>
    </source>
</reference>
<evidence type="ECO:0008006" key="3">
    <source>
        <dbReference type="Google" id="ProtNLM"/>
    </source>
</evidence>
<dbReference type="EMBL" id="BAABZQ010000001">
    <property type="protein sequence ID" value="GAA6498356.1"/>
    <property type="molecule type" value="Genomic_DNA"/>
</dbReference>